<proteinExistence type="predicted"/>
<protein>
    <submittedName>
        <fullName evidence="4">GH19689</fullName>
    </submittedName>
</protein>
<sequence>MESCNFVFDIIVTHFECTTVKIPDPNRLKVIANFNNTKVPITASRINVTEFKSGAGVDLIAVPKKIRKTLGECGMPVSITYNARVLGTGTIFFPATTIDQIENNMSDLLHVDRCSFEKDGEVIGNLEVLCRLIIKCDDKTKKGETDCSRNMDRSIQPQDILFVMSESQRCPSPCDPCLDAWEPEEGDERLKLDLQRYSHSNAAGFRAAENFIHSPAGNAACCELKKMAQECGQIVDSITNRVGHPKPLKSPCRRPDELDLGAPCNGPGPFNQEEKLPTGSHLPCFSYLPARQGNIPDFCSPELIPVPISDTTKTDIKPIRFCPICLTNMSWLPKFAACPNCGVKPMPIVEERHKEKKPTPDQIILEFLGKSTDLKSDYCKDPCDKTKSQDEDVDDKCRCTCKYGKLCTHCRVRLLCADFFQSNNEVCPSVNPKSSEEDFCVRKDDTRECRPHLARVFSELRDLYNVNDAKPPAESNIECTQKTTQRKPRKKTNSVSVEKRKIIEKPHKPSERKLPIFGFGHKLCLNSKSSVSPRHGWAWCLREEASKHGWRPGAIRKSVKKLMKFFLQDSTESNAYNRCKEAQEAEKEKERQLPTLNVCKKDGEILVTLRALNNSNIKMKPIVFKVVKSDLAVALSEIKKKLKEKGFPKCTCHKSVMMCLCRNHVEKKRLESALEKECEHRGMENCVDHLVLTDTSNSEMEYDFDVTPPAALAMPPSPPKHRTINNGTQTVKKDQNVPTKYPIPLNPYWRAYDCAAGDRYTGTAFGAPGEAVFEDGIFGQGGGGPHGKSGSGGHMRGGGRTGPRGKPFPGAKKPRTGPSPAIIVKMPKRYTEALKKAEEDKKAAKEKEIAKKKKGIDPMKYLMEKGTVDTPWDPKNPKSKGQPTKTGPVVGPDGLTDAQRKRRALNEMCIPPLDSMPRLGKGFDPCQCYDFCNAQCCYPYCYCC</sequence>
<dbReference type="AlphaFoldDB" id="B4K021"/>
<dbReference type="InParanoid" id="B4K021"/>
<evidence type="ECO:0000313" key="4">
    <source>
        <dbReference type="EMBL" id="EDV91623.1"/>
    </source>
</evidence>
<dbReference type="FunCoup" id="B4K021">
    <property type="interactions" value="3"/>
</dbReference>
<organism evidence="5">
    <name type="scientific">Drosophila grimshawi</name>
    <name type="common">Hawaiian fruit fly</name>
    <name type="synonym">Idiomyia grimshawi</name>
    <dbReference type="NCBI Taxonomy" id="7222"/>
    <lineage>
        <taxon>Eukaryota</taxon>
        <taxon>Metazoa</taxon>
        <taxon>Ecdysozoa</taxon>
        <taxon>Arthropoda</taxon>
        <taxon>Hexapoda</taxon>
        <taxon>Insecta</taxon>
        <taxon>Pterygota</taxon>
        <taxon>Neoptera</taxon>
        <taxon>Endopterygota</taxon>
        <taxon>Diptera</taxon>
        <taxon>Brachycera</taxon>
        <taxon>Muscomorpha</taxon>
        <taxon>Ephydroidea</taxon>
        <taxon>Drosophilidae</taxon>
        <taxon>Drosophila</taxon>
        <taxon>Hawaiian Drosophila</taxon>
    </lineage>
</organism>
<dbReference type="HOGENOM" id="CLU_008522_0_0_1"/>
<dbReference type="OMA" id="DENCEVK"/>
<dbReference type="STRING" id="7222.B4K021"/>
<evidence type="ECO:0000313" key="5">
    <source>
        <dbReference type="Proteomes" id="UP000001070"/>
    </source>
</evidence>
<dbReference type="InterPro" id="IPR031949">
    <property type="entry name" value="DUF4776"/>
</dbReference>
<reference evidence="4 5" key="1">
    <citation type="journal article" date="2007" name="Nature">
        <title>Evolution of genes and genomes on the Drosophila phylogeny.</title>
        <authorList>
            <consortium name="Drosophila 12 Genomes Consortium"/>
            <person name="Clark A.G."/>
            <person name="Eisen M.B."/>
            <person name="Smith D.R."/>
            <person name="Bergman C.M."/>
            <person name="Oliver B."/>
            <person name="Markow T.A."/>
            <person name="Kaufman T.C."/>
            <person name="Kellis M."/>
            <person name="Gelbart W."/>
            <person name="Iyer V.N."/>
            <person name="Pollard D.A."/>
            <person name="Sackton T.B."/>
            <person name="Larracuente A.M."/>
            <person name="Singh N.D."/>
            <person name="Abad J.P."/>
            <person name="Abt D.N."/>
            <person name="Adryan B."/>
            <person name="Aguade M."/>
            <person name="Akashi H."/>
            <person name="Anderson W.W."/>
            <person name="Aquadro C.F."/>
            <person name="Ardell D.H."/>
            <person name="Arguello R."/>
            <person name="Artieri C.G."/>
            <person name="Barbash D.A."/>
            <person name="Barker D."/>
            <person name="Barsanti P."/>
            <person name="Batterham P."/>
            <person name="Batzoglou S."/>
            <person name="Begun D."/>
            <person name="Bhutkar A."/>
            <person name="Blanco E."/>
            <person name="Bosak S.A."/>
            <person name="Bradley R.K."/>
            <person name="Brand A.D."/>
            <person name="Brent M.R."/>
            <person name="Brooks A.N."/>
            <person name="Brown R.H."/>
            <person name="Butlin R.K."/>
            <person name="Caggese C."/>
            <person name="Calvi B.R."/>
            <person name="Bernardo de Carvalho A."/>
            <person name="Caspi A."/>
            <person name="Castrezana S."/>
            <person name="Celniker S.E."/>
            <person name="Chang J.L."/>
            <person name="Chapple C."/>
            <person name="Chatterji S."/>
            <person name="Chinwalla A."/>
            <person name="Civetta A."/>
            <person name="Clifton S.W."/>
            <person name="Comeron J.M."/>
            <person name="Costello J.C."/>
            <person name="Coyne J.A."/>
            <person name="Daub J."/>
            <person name="David R.G."/>
            <person name="Delcher A.L."/>
            <person name="Delehaunty K."/>
            <person name="Do C.B."/>
            <person name="Ebling H."/>
            <person name="Edwards K."/>
            <person name="Eickbush T."/>
            <person name="Evans J.D."/>
            <person name="Filipski A."/>
            <person name="Findeiss S."/>
            <person name="Freyhult E."/>
            <person name="Fulton L."/>
            <person name="Fulton R."/>
            <person name="Garcia A.C."/>
            <person name="Gardiner A."/>
            <person name="Garfield D.A."/>
            <person name="Garvin B.E."/>
            <person name="Gibson G."/>
            <person name="Gilbert D."/>
            <person name="Gnerre S."/>
            <person name="Godfrey J."/>
            <person name="Good R."/>
            <person name="Gotea V."/>
            <person name="Gravely B."/>
            <person name="Greenberg A.J."/>
            <person name="Griffiths-Jones S."/>
            <person name="Gross S."/>
            <person name="Guigo R."/>
            <person name="Gustafson E.A."/>
            <person name="Haerty W."/>
            <person name="Hahn M.W."/>
            <person name="Halligan D.L."/>
            <person name="Halpern A.L."/>
            <person name="Halter G.M."/>
            <person name="Han M.V."/>
            <person name="Heger A."/>
            <person name="Hillier L."/>
            <person name="Hinrichs A.S."/>
            <person name="Holmes I."/>
            <person name="Hoskins R.A."/>
            <person name="Hubisz M.J."/>
            <person name="Hultmark D."/>
            <person name="Huntley M.A."/>
            <person name="Jaffe D.B."/>
            <person name="Jagadeeshan S."/>
            <person name="Jeck W.R."/>
            <person name="Johnson J."/>
            <person name="Jones C.D."/>
            <person name="Jordan W.C."/>
            <person name="Karpen G.H."/>
            <person name="Kataoka E."/>
            <person name="Keightley P.D."/>
            <person name="Kheradpour P."/>
            <person name="Kirkness E.F."/>
            <person name="Koerich L.B."/>
            <person name="Kristiansen K."/>
            <person name="Kudrna D."/>
            <person name="Kulathinal R.J."/>
            <person name="Kumar S."/>
            <person name="Kwok R."/>
            <person name="Lander E."/>
            <person name="Langley C.H."/>
            <person name="Lapoint R."/>
            <person name="Lazzaro B.P."/>
            <person name="Lee S.J."/>
            <person name="Levesque L."/>
            <person name="Li R."/>
            <person name="Lin C.F."/>
            <person name="Lin M.F."/>
            <person name="Lindblad-Toh K."/>
            <person name="Llopart A."/>
            <person name="Long M."/>
            <person name="Low L."/>
            <person name="Lozovsky E."/>
            <person name="Lu J."/>
            <person name="Luo M."/>
            <person name="Machado C.A."/>
            <person name="Makalowski W."/>
            <person name="Marzo M."/>
            <person name="Matsuda M."/>
            <person name="Matzkin L."/>
            <person name="McAllister B."/>
            <person name="McBride C.S."/>
            <person name="McKernan B."/>
            <person name="McKernan K."/>
            <person name="Mendez-Lago M."/>
            <person name="Minx P."/>
            <person name="Mollenhauer M.U."/>
            <person name="Montooth K."/>
            <person name="Mount S.M."/>
            <person name="Mu X."/>
            <person name="Myers E."/>
            <person name="Negre B."/>
            <person name="Newfeld S."/>
            <person name="Nielsen R."/>
            <person name="Noor M.A."/>
            <person name="O'Grady P."/>
            <person name="Pachter L."/>
            <person name="Papaceit M."/>
            <person name="Parisi M.J."/>
            <person name="Parisi M."/>
            <person name="Parts L."/>
            <person name="Pedersen J.S."/>
            <person name="Pesole G."/>
            <person name="Phillippy A.M."/>
            <person name="Ponting C.P."/>
            <person name="Pop M."/>
            <person name="Porcelli D."/>
            <person name="Powell J.R."/>
            <person name="Prohaska S."/>
            <person name="Pruitt K."/>
            <person name="Puig M."/>
            <person name="Quesneville H."/>
            <person name="Ram K.R."/>
            <person name="Rand D."/>
            <person name="Rasmussen M.D."/>
            <person name="Reed L.K."/>
            <person name="Reenan R."/>
            <person name="Reily A."/>
            <person name="Remington K.A."/>
            <person name="Rieger T.T."/>
            <person name="Ritchie M.G."/>
            <person name="Robin C."/>
            <person name="Rogers Y.H."/>
            <person name="Rohde C."/>
            <person name="Rozas J."/>
            <person name="Rubenfield M.J."/>
            <person name="Ruiz A."/>
            <person name="Russo S."/>
            <person name="Salzberg S.L."/>
            <person name="Sanchez-Gracia A."/>
            <person name="Saranga D.J."/>
            <person name="Sato H."/>
            <person name="Schaeffer S.W."/>
            <person name="Schatz M.C."/>
            <person name="Schlenke T."/>
            <person name="Schwartz R."/>
            <person name="Segarra C."/>
            <person name="Singh R.S."/>
            <person name="Sirot L."/>
            <person name="Sirota M."/>
            <person name="Sisneros N.B."/>
            <person name="Smith C.D."/>
            <person name="Smith T.F."/>
            <person name="Spieth J."/>
            <person name="Stage D.E."/>
            <person name="Stark A."/>
            <person name="Stephan W."/>
            <person name="Strausberg R.L."/>
            <person name="Strempel S."/>
            <person name="Sturgill D."/>
            <person name="Sutton G."/>
            <person name="Sutton G.G."/>
            <person name="Tao W."/>
            <person name="Teichmann S."/>
            <person name="Tobari Y.N."/>
            <person name="Tomimura Y."/>
            <person name="Tsolas J.M."/>
            <person name="Valente V.L."/>
            <person name="Venter E."/>
            <person name="Venter J.C."/>
            <person name="Vicario S."/>
            <person name="Vieira F.G."/>
            <person name="Vilella A.J."/>
            <person name="Villasante A."/>
            <person name="Walenz B."/>
            <person name="Wang J."/>
            <person name="Wasserman M."/>
            <person name="Watts T."/>
            <person name="Wilson D."/>
            <person name="Wilson R.K."/>
            <person name="Wing R.A."/>
            <person name="Wolfner M.F."/>
            <person name="Wong A."/>
            <person name="Wong G.K."/>
            <person name="Wu C.I."/>
            <person name="Wu G."/>
            <person name="Yamamoto D."/>
            <person name="Yang H.P."/>
            <person name="Yang S.P."/>
            <person name="Yorke J.A."/>
            <person name="Yoshida K."/>
            <person name="Zdobnov E."/>
            <person name="Zhang P."/>
            <person name="Zhang Y."/>
            <person name="Zimin A.V."/>
            <person name="Baldwin J."/>
            <person name="Abdouelleil A."/>
            <person name="Abdulkadir J."/>
            <person name="Abebe A."/>
            <person name="Abera B."/>
            <person name="Abreu J."/>
            <person name="Acer S.C."/>
            <person name="Aftuck L."/>
            <person name="Alexander A."/>
            <person name="An P."/>
            <person name="Anderson E."/>
            <person name="Anderson S."/>
            <person name="Arachi H."/>
            <person name="Azer M."/>
            <person name="Bachantsang P."/>
            <person name="Barry A."/>
            <person name="Bayul T."/>
            <person name="Berlin A."/>
            <person name="Bessette D."/>
            <person name="Bloom T."/>
            <person name="Blye J."/>
            <person name="Boguslavskiy L."/>
            <person name="Bonnet C."/>
            <person name="Boukhgalter B."/>
            <person name="Bourzgui I."/>
            <person name="Brown A."/>
            <person name="Cahill P."/>
            <person name="Channer S."/>
            <person name="Cheshatsang Y."/>
            <person name="Chuda L."/>
            <person name="Citroen M."/>
            <person name="Collymore A."/>
            <person name="Cooke P."/>
            <person name="Costello M."/>
            <person name="D'Aco K."/>
            <person name="Daza R."/>
            <person name="De Haan G."/>
            <person name="DeGray S."/>
            <person name="DeMaso C."/>
            <person name="Dhargay N."/>
            <person name="Dooley K."/>
            <person name="Dooley E."/>
            <person name="Doricent M."/>
            <person name="Dorje P."/>
            <person name="Dorjee K."/>
            <person name="Dupes A."/>
            <person name="Elong R."/>
            <person name="Falk J."/>
            <person name="Farina A."/>
            <person name="Faro S."/>
            <person name="Ferguson D."/>
            <person name="Fisher S."/>
            <person name="Foley C.D."/>
            <person name="Franke A."/>
            <person name="Friedrich D."/>
            <person name="Gadbois L."/>
            <person name="Gearin G."/>
            <person name="Gearin C.R."/>
            <person name="Giannoukos G."/>
            <person name="Goode T."/>
            <person name="Graham J."/>
            <person name="Grandbois E."/>
            <person name="Grewal S."/>
            <person name="Gyaltsen K."/>
            <person name="Hafez N."/>
            <person name="Hagos B."/>
            <person name="Hall J."/>
            <person name="Henson C."/>
            <person name="Hollinger A."/>
            <person name="Honan T."/>
            <person name="Huard M.D."/>
            <person name="Hughes L."/>
            <person name="Hurhula B."/>
            <person name="Husby M.E."/>
            <person name="Kamat A."/>
            <person name="Kanga B."/>
            <person name="Kashin S."/>
            <person name="Khazanovich D."/>
            <person name="Kisner P."/>
            <person name="Lance K."/>
            <person name="Lara M."/>
            <person name="Lee W."/>
            <person name="Lennon N."/>
            <person name="Letendre F."/>
            <person name="LeVine R."/>
            <person name="Lipovsky A."/>
            <person name="Liu X."/>
            <person name="Liu J."/>
            <person name="Liu S."/>
            <person name="Lokyitsang T."/>
            <person name="Lokyitsang Y."/>
            <person name="Lubonja R."/>
            <person name="Lui A."/>
            <person name="MacDonald P."/>
            <person name="Magnisalis V."/>
            <person name="Maru K."/>
            <person name="Matthews C."/>
            <person name="McCusker W."/>
            <person name="McDonough S."/>
            <person name="Mehta T."/>
            <person name="Meldrim J."/>
            <person name="Meneus L."/>
            <person name="Mihai O."/>
            <person name="Mihalev A."/>
            <person name="Mihova T."/>
            <person name="Mittelman R."/>
            <person name="Mlenga V."/>
            <person name="Montmayeur A."/>
            <person name="Mulrain L."/>
            <person name="Navidi A."/>
            <person name="Naylor J."/>
            <person name="Negash T."/>
            <person name="Nguyen T."/>
            <person name="Nguyen N."/>
            <person name="Nicol R."/>
            <person name="Norbu C."/>
            <person name="Norbu N."/>
            <person name="Novod N."/>
            <person name="O'Neill B."/>
            <person name="Osman S."/>
            <person name="Markiewicz E."/>
            <person name="Oyono O.L."/>
            <person name="Patti C."/>
            <person name="Phunkhang P."/>
            <person name="Pierre F."/>
            <person name="Priest M."/>
            <person name="Raghuraman S."/>
            <person name="Rege F."/>
            <person name="Reyes R."/>
            <person name="Rise C."/>
            <person name="Rogov P."/>
            <person name="Ross K."/>
            <person name="Ryan E."/>
            <person name="Settipalli S."/>
            <person name="Shea T."/>
            <person name="Sherpa N."/>
            <person name="Shi L."/>
            <person name="Shih D."/>
            <person name="Sparrow T."/>
            <person name="Spaulding J."/>
            <person name="Stalker J."/>
            <person name="Stange-Thomann N."/>
            <person name="Stavropoulos S."/>
            <person name="Stone C."/>
            <person name="Strader C."/>
            <person name="Tesfaye S."/>
            <person name="Thomson T."/>
            <person name="Thoulutsang Y."/>
            <person name="Thoulutsang D."/>
            <person name="Topham K."/>
            <person name="Topping I."/>
            <person name="Tsamla T."/>
            <person name="Vassiliev H."/>
            <person name="Vo A."/>
            <person name="Wangchuk T."/>
            <person name="Wangdi T."/>
            <person name="Weiand M."/>
            <person name="Wilkinson J."/>
            <person name="Wilson A."/>
            <person name="Yadav S."/>
            <person name="Young G."/>
            <person name="Yu Q."/>
            <person name="Zembek L."/>
            <person name="Zhong D."/>
            <person name="Zimmer A."/>
            <person name="Zwirko Z."/>
            <person name="Jaffe D.B."/>
            <person name="Alvarez P."/>
            <person name="Brockman W."/>
            <person name="Butler J."/>
            <person name="Chin C."/>
            <person name="Gnerre S."/>
            <person name="Grabherr M."/>
            <person name="Kleber M."/>
            <person name="Mauceli E."/>
            <person name="MacCallum I."/>
        </authorList>
    </citation>
    <scope>NUCLEOTIDE SEQUENCE [LARGE SCALE GENOMIC DNA]</scope>
    <source>
        <strain evidence="5">Tucson 15287-2541.00</strain>
    </source>
</reference>
<dbReference type="Proteomes" id="UP000001070">
    <property type="component" value="Unassembled WGS sequence"/>
</dbReference>
<dbReference type="eggNOG" id="ENOG502QSI5">
    <property type="taxonomic scope" value="Eukaryota"/>
</dbReference>
<feature type="domain" description="DUF4788" evidence="3">
    <location>
        <begin position="11"/>
        <end position="238"/>
    </location>
</feature>
<gene>
    <name evidence="4" type="primary">Dgri\GH19689</name>
    <name evidence="4" type="ORF">Dgri_GH19689</name>
</gene>
<keyword evidence="5" id="KW-1185">Reference proteome</keyword>
<dbReference type="OrthoDB" id="7883086at2759"/>
<feature type="domain" description="DUF4776" evidence="2">
    <location>
        <begin position="315"/>
        <end position="755"/>
    </location>
</feature>
<dbReference type="PANTHER" id="PTHR39079:SF1">
    <property type="entry name" value="GH11706P-RELATED"/>
    <property type="match status" value="1"/>
</dbReference>
<feature type="compositionally biased region" description="Gly residues" evidence="1">
    <location>
        <begin position="778"/>
        <end position="802"/>
    </location>
</feature>
<accession>B4K021</accession>
<evidence type="ECO:0000259" key="3">
    <source>
        <dbReference type="Pfam" id="PF16032"/>
    </source>
</evidence>
<evidence type="ECO:0000256" key="1">
    <source>
        <dbReference type="SAM" id="MobiDB-lite"/>
    </source>
</evidence>
<dbReference type="InterPro" id="IPR031992">
    <property type="entry name" value="DUF4788"/>
</dbReference>
<dbReference type="PANTHER" id="PTHR39079">
    <property type="entry name" value="FI08034P-RELATED"/>
    <property type="match status" value="1"/>
</dbReference>
<dbReference type="Pfam" id="PF16032">
    <property type="entry name" value="DUF4788"/>
    <property type="match status" value="1"/>
</dbReference>
<dbReference type="EMBL" id="CH916384">
    <property type="protein sequence ID" value="EDV91623.1"/>
    <property type="molecule type" value="Genomic_DNA"/>
</dbReference>
<feature type="region of interest" description="Disordered" evidence="1">
    <location>
        <begin position="776"/>
        <end position="821"/>
    </location>
</feature>
<dbReference type="Pfam" id="PF16003">
    <property type="entry name" value="DUF4776"/>
    <property type="match status" value="1"/>
</dbReference>
<dbReference type="PhylomeDB" id="B4K021"/>
<name>B4K021_DROGR</name>
<evidence type="ECO:0000259" key="2">
    <source>
        <dbReference type="Pfam" id="PF16003"/>
    </source>
</evidence>
<feature type="region of interest" description="Disordered" evidence="1">
    <location>
        <begin position="867"/>
        <end position="896"/>
    </location>
</feature>